<dbReference type="Pfam" id="PF22624">
    <property type="entry name" value="AASDHPPT_N"/>
    <property type="match status" value="1"/>
</dbReference>
<organism evidence="5 6">
    <name type="scientific">Duganella aceris</name>
    <dbReference type="NCBI Taxonomy" id="2703883"/>
    <lineage>
        <taxon>Bacteria</taxon>
        <taxon>Pseudomonadati</taxon>
        <taxon>Pseudomonadota</taxon>
        <taxon>Betaproteobacteria</taxon>
        <taxon>Burkholderiales</taxon>
        <taxon>Oxalobacteraceae</taxon>
        <taxon>Telluria group</taxon>
        <taxon>Duganella</taxon>
    </lineage>
</organism>
<keyword evidence="2 5" id="KW-0808">Transferase</keyword>
<dbReference type="SUPFAM" id="SSF56214">
    <property type="entry name" value="4'-phosphopantetheinyl transferase"/>
    <property type="match status" value="2"/>
</dbReference>
<dbReference type="Proteomes" id="UP000666369">
    <property type="component" value="Unassembled WGS sequence"/>
</dbReference>
<dbReference type="InterPro" id="IPR055066">
    <property type="entry name" value="AASDHPPT_N"/>
</dbReference>
<proteinExistence type="inferred from homology"/>
<comment type="similarity">
    <text evidence="1">Belongs to the P-Pant transferase superfamily. Gsp/Sfp/HetI/AcpT family.</text>
</comment>
<dbReference type="InterPro" id="IPR037143">
    <property type="entry name" value="4-PPantetheinyl_Trfase_dom_sf"/>
</dbReference>
<protein>
    <submittedName>
        <fullName evidence="5">4'-phosphopantetheinyl transferase superfamily protein</fullName>
    </submittedName>
</protein>
<evidence type="ECO:0000313" key="6">
    <source>
        <dbReference type="Proteomes" id="UP000666369"/>
    </source>
</evidence>
<evidence type="ECO:0000256" key="1">
    <source>
        <dbReference type="ARBA" id="ARBA00010990"/>
    </source>
</evidence>
<dbReference type="EMBL" id="JAADJT010000003">
    <property type="protein sequence ID" value="NGZ84058.1"/>
    <property type="molecule type" value="Genomic_DNA"/>
</dbReference>
<dbReference type="PANTHER" id="PTHR12215">
    <property type="entry name" value="PHOSPHOPANTETHEINE TRANSFERASE"/>
    <property type="match status" value="1"/>
</dbReference>
<sequence>MSAAVSLWMVDADAVSDADLLRYRGWLLPSEMARYQRFVRAQRQRQFVVGRVLLRMALGRLLGVTPQDVRLEEQVGKAPRLVAPVLKGAPPGFSIAHSGRWVACATSAQTALGLDIEMRDPGRDLAALAEQAFDAAEMAQWVRMQNLPDEERVDGFYRMWSEKEARFKLGEAATGLCAVVAHTELSVVVCSESPLVRPPQIEVVTLPS</sequence>
<reference evidence="6" key="1">
    <citation type="submission" date="2023-07" db="EMBL/GenBank/DDBJ databases">
        <title>Duganella aceri sp. nov., isolated from tree sap.</title>
        <authorList>
            <person name="Kim I.S."/>
        </authorList>
    </citation>
    <scope>NUCLEOTIDE SEQUENCE [LARGE SCALE GENOMIC DNA]</scope>
    <source>
        <strain evidence="6">SAP-35</strain>
    </source>
</reference>
<evidence type="ECO:0000313" key="5">
    <source>
        <dbReference type="EMBL" id="NGZ84058.1"/>
    </source>
</evidence>
<dbReference type="GO" id="GO:0016740">
    <property type="term" value="F:transferase activity"/>
    <property type="evidence" value="ECO:0007669"/>
    <property type="project" value="UniProtKB-KW"/>
</dbReference>
<feature type="domain" description="4'-phosphopantetheinyl transferase N-terminal" evidence="4">
    <location>
        <begin position="26"/>
        <end position="107"/>
    </location>
</feature>
<comment type="caution">
    <text evidence="5">The sequence shown here is derived from an EMBL/GenBank/DDBJ whole genome shotgun (WGS) entry which is preliminary data.</text>
</comment>
<name>A0ABX0FHM5_9BURK</name>
<gene>
    <name evidence="5" type="ORF">GW587_07295</name>
</gene>
<dbReference type="Pfam" id="PF01648">
    <property type="entry name" value="ACPS"/>
    <property type="match status" value="1"/>
</dbReference>
<feature type="domain" description="4'-phosphopantetheinyl transferase" evidence="3">
    <location>
        <begin position="112"/>
        <end position="169"/>
    </location>
</feature>
<dbReference type="InterPro" id="IPR008278">
    <property type="entry name" value="4-PPantetheinyl_Trfase_dom"/>
</dbReference>
<evidence type="ECO:0000259" key="3">
    <source>
        <dbReference type="Pfam" id="PF01648"/>
    </source>
</evidence>
<evidence type="ECO:0000256" key="2">
    <source>
        <dbReference type="ARBA" id="ARBA00022679"/>
    </source>
</evidence>
<evidence type="ECO:0000259" key="4">
    <source>
        <dbReference type="Pfam" id="PF22624"/>
    </source>
</evidence>
<keyword evidence="6" id="KW-1185">Reference proteome</keyword>
<dbReference type="Gene3D" id="3.90.470.20">
    <property type="entry name" value="4'-phosphopantetheinyl transferase domain"/>
    <property type="match status" value="1"/>
</dbReference>
<dbReference type="InterPro" id="IPR050559">
    <property type="entry name" value="P-Pant_transferase_sf"/>
</dbReference>
<dbReference type="RefSeq" id="WP_166100558.1">
    <property type="nucleotide sequence ID" value="NZ_JAADJT010000003.1"/>
</dbReference>
<dbReference type="PANTHER" id="PTHR12215:SF10">
    <property type="entry name" value="L-AMINOADIPATE-SEMIALDEHYDE DEHYDROGENASE-PHOSPHOPANTETHEINYL TRANSFERASE"/>
    <property type="match status" value="1"/>
</dbReference>
<accession>A0ABX0FHM5</accession>